<dbReference type="AlphaFoldDB" id="A0ABD1RDQ7"/>
<feature type="region of interest" description="Disordered" evidence="1">
    <location>
        <begin position="1"/>
        <end position="28"/>
    </location>
</feature>
<dbReference type="Proteomes" id="UP001604336">
    <property type="component" value="Unassembled WGS sequence"/>
</dbReference>
<evidence type="ECO:0000313" key="2">
    <source>
        <dbReference type="EMBL" id="KAL2486552.1"/>
    </source>
</evidence>
<protein>
    <submittedName>
        <fullName evidence="2">Uncharacterized protein</fullName>
    </submittedName>
</protein>
<evidence type="ECO:0000256" key="1">
    <source>
        <dbReference type="SAM" id="MobiDB-lite"/>
    </source>
</evidence>
<sequence length="180" mass="20674">MAAKRPRRERLPSPSSDDDAPPPEQRIDKCPIPVGKNVDLASFTFEAPSFHIEDYFVAMGWVSLVTLDEKVYPNIMKEFYKDLIFSPGSGITCLVRNKRLKITRDLIRSILHLEDCDLRIYSSKTIPHLEGYTLKLVLVSRESTSRKLDDLVQINSHFHAVSYIISYLILSFLEKVTSMR</sequence>
<gene>
    <name evidence="2" type="ORF">Adt_31308</name>
</gene>
<dbReference type="EMBL" id="JBFOLK010000009">
    <property type="protein sequence ID" value="KAL2486552.1"/>
    <property type="molecule type" value="Genomic_DNA"/>
</dbReference>
<comment type="caution">
    <text evidence="2">The sequence shown here is derived from an EMBL/GenBank/DDBJ whole genome shotgun (WGS) entry which is preliminary data.</text>
</comment>
<proteinExistence type="predicted"/>
<organism evidence="2 3">
    <name type="scientific">Abeliophyllum distichum</name>
    <dbReference type="NCBI Taxonomy" id="126358"/>
    <lineage>
        <taxon>Eukaryota</taxon>
        <taxon>Viridiplantae</taxon>
        <taxon>Streptophyta</taxon>
        <taxon>Embryophyta</taxon>
        <taxon>Tracheophyta</taxon>
        <taxon>Spermatophyta</taxon>
        <taxon>Magnoliopsida</taxon>
        <taxon>eudicotyledons</taxon>
        <taxon>Gunneridae</taxon>
        <taxon>Pentapetalae</taxon>
        <taxon>asterids</taxon>
        <taxon>lamiids</taxon>
        <taxon>Lamiales</taxon>
        <taxon>Oleaceae</taxon>
        <taxon>Forsythieae</taxon>
        <taxon>Abeliophyllum</taxon>
    </lineage>
</organism>
<evidence type="ECO:0000313" key="3">
    <source>
        <dbReference type="Proteomes" id="UP001604336"/>
    </source>
</evidence>
<keyword evidence="3" id="KW-1185">Reference proteome</keyword>
<reference evidence="3" key="1">
    <citation type="submission" date="2024-07" db="EMBL/GenBank/DDBJ databases">
        <title>Two chromosome-level genome assemblies of Korean endemic species Abeliophyllum distichum and Forsythia ovata (Oleaceae).</title>
        <authorList>
            <person name="Jang H."/>
        </authorList>
    </citation>
    <scope>NUCLEOTIDE SEQUENCE [LARGE SCALE GENOMIC DNA]</scope>
</reference>
<accession>A0ABD1RDQ7</accession>
<name>A0ABD1RDQ7_9LAMI</name>